<dbReference type="RefSeq" id="XP_026301914.1">
    <property type="nucleotide sequence ID" value="XM_026446129.1"/>
</dbReference>
<comment type="similarity">
    <text evidence="8">Belongs to the COQ4 family.</text>
</comment>
<evidence type="ECO:0000313" key="12">
    <source>
        <dbReference type="RefSeq" id="XP_026301914.1"/>
    </source>
</evidence>
<accession>A0A8B8HGZ7</accession>
<evidence type="ECO:0000256" key="2">
    <source>
        <dbReference type="ARBA" id="ARBA00022723"/>
    </source>
</evidence>
<keyword evidence="6 8" id="KW-0472">Membrane</keyword>
<keyword evidence="9" id="KW-1133">Transmembrane helix</keyword>
<keyword evidence="11" id="KW-1185">Reference proteome</keyword>
<sequence length="339" mass="38823">MPWSHKNVIFARIGSALFYGLSSFMITVVNKTVLTSFEFPSFQLLGIGQMVATIVLLFTAKKLRYIEFPNLERATCIKIWPLPIIYIVSGWLVRRFYNSDVSSSFTMDYAKHRISLSTVQRAILTVGAAAISLLNPYRGDMIACLAETTGTDALSYCHRQMLATSEGCRILAEKPRISSSTVDFSALKRLPAGTLGKIYYDFLEVNNVSPDSRTMVKFVQDTELAYVMQRYRETHDIYHAILLMPTTMLGEVSVKWIEALQLRLPMCLNGAIFGAFRLHPRQRKLYLDHYLPWAINTGIKAKFLLGIYFEERWEQPLVDFHRELNIVPLISMENIYNDM</sequence>
<proteinExistence type="inferred from homology"/>
<dbReference type="GO" id="GO:0008270">
    <property type="term" value="F:zinc ion binding"/>
    <property type="evidence" value="ECO:0007669"/>
    <property type="project" value="UniProtKB-UniRule"/>
</dbReference>
<keyword evidence="5 8" id="KW-0496">Mitochondrion</keyword>
<evidence type="ECO:0000256" key="4">
    <source>
        <dbReference type="ARBA" id="ARBA00022833"/>
    </source>
</evidence>
<evidence type="ECO:0000313" key="10">
    <source>
        <dbReference type="EnsemblMetazoa" id="XP_026301914"/>
    </source>
</evidence>
<dbReference type="EnsemblMetazoa" id="XM_026446129">
    <property type="protein sequence ID" value="XP_026301914"/>
    <property type="gene ID" value="LOC725105"/>
</dbReference>
<dbReference type="Pfam" id="PF05019">
    <property type="entry name" value="Coq4"/>
    <property type="match status" value="1"/>
</dbReference>
<dbReference type="UniPathway" id="UPA00232"/>
<dbReference type="PANTHER" id="PTHR12922:SF7">
    <property type="entry name" value="UBIQUINONE BIOSYNTHESIS PROTEIN COQ4 HOMOLOG, MITOCHONDRIAL"/>
    <property type="match status" value="1"/>
</dbReference>
<reference evidence="11" key="3">
    <citation type="submission" date="2025-05" db="UniProtKB">
        <authorList>
            <consortium name="RefSeq"/>
        </authorList>
    </citation>
    <scope>NUCLEOTIDE SEQUENCE [LARGE SCALE GENOMIC DNA]</scope>
    <source>
        <strain evidence="11">DH4</strain>
    </source>
</reference>
<comment type="cofactor">
    <cofactor evidence="8">
        <name>Zn(2+)</name>
        <dbReference type="ChEBI" id="CHEBI:29105"/>
    </cofactor>
</comment>
<dbReference type="PANTHER" id="PTHR12922">
    <property type="entry name" value="UBIQUINONE BIOSYNTHESIS PROTEIN"/>
    <property type="match status" value="1"/>
</dbReference>
<evidence type="ECO:0000313" key="11">
    <source>
        <dbReference type="Proteomes" id="UP000005203"/>
    </source>
</evidence>
<dbReference type="InterPro" id="IPR007715">
    <property type="entry name" value="Coq4"/>
</dbReference>
<dbReference type="InterPro" id="IPR027540">
    <property type="entry name" value="Coq4_euk"/>
</dbReference>
<evidence type="ECO:0000256" key="3">
    <source>
        <dbReference type="ARBA" id="ARBA00022792"/>
    </source>
</evidence>
<keyword evidence="2 8" id="KW-0479">Metal-binding</keyword>
<evidence type="ECO:0000256" key="9">
    <source>
        <dbReference type="SAM" id="Phobius"/>
    </source>
</evidence>
<evidence type="ECO:0000256" key="1">
    <source>
        <dbReference type="ARBA" id="ARBA00022688"/>
    </source>
</evidence>
<comment type="subcellular location">
    <subcellularLocation>
        <location evidence="8">Mitochondrion inner membrane</location>
        <topology evidence="8">Peripheral membrane protein</topology>
        <orientation evidence="8">Matrix side</orientation>
    </subcellularLocation>
</comment>
<dbReference type="AlphaFoldDB" id="A0A7M7MWW1"/>
<evidence type="ECO:0000256" key="5">
    <source>
        <dbReference type="ARBA" id="ARBA00023128"/>
    </source>
</evidence>
<keyword evidence="3 8" id="KW-0999">Mitochondrion inner membrane</keyword>
<comment type="pathway">
    <text evidence="8">Cofactor biosynthesis; ubiquinone biosynthesis.</text>
</comment>
<keyword evidence="7 8" id="KW-0456">Lyase</keyword>
<evidence type="ECO:0000256" key="7">
    <source>
        <dbReference type="ARBA" id="ARBA00023239"/>
    </source>
</evidence>
<dbReference type="GO" id="GO:0031314">
    <property type="term" value="C:extrinsic component of mitochondrial inner membrane"/>
    <property type="evidence" value="ECO:0007669"/>
    <property type="project" value="UniProtKB-UniRule"/>
</dbReference>
<feature type="binding site" evidence="8">
    <location>
        <position position="239"/>
    </location>
    <ligand>
        <name>Zn(2+)</name>
        <dbReference type="ChEBI" id="CHEBI:29105"/>
    </ligand>
</feature>
<feature type="binding site" evidence="8">
    <location>
        <position position="236"/>
    </location>
    <ligand>
        <name>Zn(2+)</name>
        <dbReference type="ChEBI" id="CHEBI:29105"/>
    </ligand>
</feature>
<feature type="binding site" evidence="8">
    <location>
        <position position="251"/>
    </location>
    <ligand>
        <name>Zn(2+)</name>
        <dbReference type="ChEBI" id="CHEBI:29105"/>
    </ligand>
</feature>
<comment type="subunit">
    <text evidence="8">Component of a multi-subunit COQ enzyme complex.</text>
</comment>
<feature type="transmembrane region" description="Helical" evidence="9">
    <location>
        <begin position="41"/>
        <end position="58"/>
    </location>
</feature>
<feature type="binding site" evidence="8">
    <location>
        <position position="235"/>
    </location>
    <ligand>
        <name>Zn(2+)</name>
        <dbReference type="ChEBI" id="CHEBI:29105"/>
    </ligand>
</feature>
<evidence type="ECO:0000256" key="8">
    <source>
        <dbReference type="HAMAP-Rule" id="MF_03111"/>
    </source>
</evidence>
<keyword evidence="12" id="KW-0830">Ubiquinone</keyword>
<feature type="transmembrane region" description="Helical" evidence="9">
    <location>
        <begin position="79"/>
        <end position="97"/>
    </location>
</feature>
<comment type="function">
    <text evidence="8">Lyase that catalyzes the C1-decarboxylation of 4-hydroxy-3-methoxy-5-(all-trans-polyprenyl)benzoic acid into 2-methoxy-6-(all-trans-polyprenyl)phenol during ubiquinone biosynthesis.</text>
</comment>
<reference evidence="10" key="1">
    <citation type="submission" date="2021-01" db="UniProtKB">
        <authorList>
            <consortium name="EnsemblMetazoa"/>
        </authorList>
    </citation>
    <scope>IDENTIFICATION</scope>
    <source>
        <strain evidence="10">DH4</strain>
    </source>
</reference>
<organism evidence="10">
    <name type="scientific">Apis mellifera</name>
    <name type="common">Honeybee</name>
    <dbReference type="NCBI Taxonomy" id="7460"/>
    <lineage>
        <taxon>Eukaryota</taxon>
        <taxon>Metazoa</taxon>
        <taxon>Ecdysozoa</taxon>
        <taxon>Arthropoda</taxon>
        <taxon>Hexapoda</taxon>
        <taxon>Insecta</taxon>
        <taxon>Pterygota</taxon>
        <taxon>Neoptera</taxon>
        <taxon>Endopterygota</taxon>
        <taxon>Hymenoptera</taxon>
        <taxon>Apocrita</taxon>
        <taxon>Aculeata</taxon>
        <taxon>Apoidea</taxon>
        <taxon>Anthophila</taxon>
        <taxon>Apidae</taxon>
        <taxon>Apis</taxon>
    </lineage>
</organism>
<reference evidence="12" key="2">
    <citation type="submission" date="2025-04" db="UniProtKB">
        <authorList>
            <consortium name="RefSeq"/>
        </authorList>
    </citation>
    <scope>IDENTIFICATION</scope>
    <source>
        <strain evidence="12">DH4</strain>
        <tissue evidence="12">Whole body</tissue>
    </source>
</reference>
<keyword evidence="9" id="KW-0812">Transmembrane</keyword>
<dbReference type="Proteomes" id="UP000005203">
    <property type="component" value="Linkage group LG1"/>
</dbReference>
<evidence type="ECO:0000256" key="6">
    <source>
        <dbReference type="ARBA" id="ARBA00023136"/>
    </source>
</evidence>
<dbReference type="HAMAP" id="MF_03111">
    <property type="entry name" value="Coq4"/>
    <property type="match status" value="1"/>
</dbReference>
<dbReference type="EC" id="4.1.1.130" evidence="8"/>
<dbReference type="OrthoDB" id="4249at2759"/>
<feature type="transmembrane region" description="Helical" evidence="9">
    <location>
        <begin position="9"/>
        <end position="29"/>
    </location>
</feature>
<protein>
    <recommendedName>
        <fullName evidence="8">Ubiquinone biosynthesis protein COQ4 homolog, mitochondrial</fullName>
    </recommendedName>
    <alternativeName>
        <fullName evidence="8">4-hydroxy-3-methoxy-5-polyprenylbenzoate decarboxylase</fullName>
        <ecNumber evidence="8">4.1.1.130</ecNumber>
    </alternativeName>
    <alternativeName>
        <fullName evidence="8">Coenzyme Q biosynthesis protein 4 homolog</fullName>
    </alternativeName>
</protein>
<name>A0A7M7MWW1_APIME</name>
<gene>
    <name evidence="10" type="primary">725105</name>
    <name evidence="12" type="synonym">LOC725105</name>
</gene>
<keyword evidence="1 8" id="KW-0831">Ubiquinone biosynthesis</keyword>
<keyword evidence="4 8" id="KW-0862">Zinc</keyword>
<dbReference type="GO" id="GO:0120539">
    <property type="term" value="F:4-hydroxy-3-methoxy-5-polyprenylbenzoate decarboxylase activity"/>
    <property type="evidence" value="ECO:0007669"/>
    <property type="project" value="UniProtKB-EC"/>
</dbReference>
<comment type="catalytic activity">
    <reaction evidence="8">
        <text>a 4-hydroxy-3-methoxy-5-(all-trans-polyprenyl)benzoate + H(+) = a 2-methoxy-6-(all-trans-polyprenyl)phenol + CO2</text>
        <dbReference type="Rhea" id="RHEA:81179"/>
        <dbReference type="Rhea" id="RHEA-COMP:9551"/>
        <dbReference type="Rhea" id="RHEA-COMP:10931"/>
        <dbReference type="ChEBI" id="CHEBI:15378"/>
        <dbReference type="ChEBI" id="CHEBI:16526"/>
        <dbReference type="ChEBI" id="CHEBI:62731"/>
        <dbReference type="ChEBI" id="CHEBI:84443"/>
        <dbReference type="EC" id="4.1.1.130"/>
    </reaction>
</comment>
<accession>A0A7M7MWW1</accession>